<comment type="caution">
    <text evidence="1">The sequence shown here is derived from an EMBL/GenBank/DDBJ whole genome shotgun (WGS) entry which is preliminary data.</text>
</comment>
<reference evidence="1 2" key="1">
    <citation type="submission" date="2016-05" db="EMBL/GenBank/DDBJ databases">
        <title>Draft Genome Sequences of Stenotrophomonas maltophilia Strains Sm32COP, Sm41DVV, Sm46PAILV, SmF3, SmF22, SmSOFb1 and SmCVFa1, Isolated from Different Manures, in France.</title>
        <authorList>
            <person name="Nazaret S."/>
            <person name="Bodilis J."/>
        </authorList>
    </citation>
    <scope>NUCLEOTIDE SEQUENCE [LARGE SCALE GENOMIC DNA]</scope>
    <source>
        <strain evidence="1 2">Sm41DVV</strain>
    </source>
</reference>
<sequence length="60" mass="6796">MGRFQYAFRKARGWQASLVAAAWAALRYTVSGDTGYFRSHGGWRRSRISRKPGEADSLDD</sequence>
<name>A0AAP7GQ60_STEMA</name>
<dbReference type="EMBL" id="LYVI01000010">
    <property type="protein sequence ID" value="OBU60381.1"/>
    <property type="molecule type" value="Genomic_DNA"/>
</dbReference>
<proteinExistence type="predicted"/>
<dbReference type="RefSeq" id="WP_053516755.1">
    <property type="nucleotide sequence ID" value="NZ_CAXOQU010000054.1"/>
</dbReference>
<organism evidence="1 2">
    <name type="scientific">Stenotrophomonas maltophilia</name>
    <name type="common">Pseudomonas maltophilia</name>
    <name type="synonym">Xanthomonas maltophilia</name>
    <dbReference type="NCBI Taxonomy" id="40324"/>
    <lineage>
        <taxon>Bacteria</taxon>
        <taxon>Pseudomonadati</taxon>
        <taxon>Pseudomonadota</taxon>
        <taxon>Gammaproteobacteria</taxon>
        <taxon>Lysobacterales</taxon>
        <taxon>Lysobacteraceae</taxon>
        <taxon>Stenotrophomonas</taxon>
        <taxon>Stenotrophomonas maltophilia group</taxon>
    </lineage>
</organism>
<protein>
    <submittedName>
        <fullName evidence="1">Uncharacterized protein</fullName>
    </submittedName>
</protein>
<dbReference type="Proteomes" id="UP000092125">
    <property type="component" value="Unassembled WGS sequence"/>
</dbReference>
<evidence type="ECO:0000313" key="2">
    <source>
        <dbReference type="Proteomes" id="UP000092125"/>
    </source>
</evidence>
<gene>
    <name evidence="1" type="ORF">A9K56_15355</name>
</gene>
<evidence type="ECO:0000313" key="1">
    <source>
        <dbReference type="EMBL" id="OBU60381.1"/>
    </source>
</evidence>
<accession>A0AAP7GQ60</accession>
<dbReference type="AlphaFoldDB" id="A0AAP7GQ60"/>